<dbReference type="Pfam" id="PF01593">
    <property type="entry name" value="Amino_oxidase"/>
    <property type="match status" value="1"/>
</dbReference>
<keyword evidence="7" id="KW-1185">Reference proteome</keyword>
<evidence type="ECO:0000313" key="6">
    <source>
        <dbReference type="EMBL" id="GIJ11442.1"/>
    </source>
</evidence>
<evidence type="ECO:0000256" key="1">
    <source>
        <dbReference type="ARBA" id="ARBA00001974"/>
    </source>
</evidence>
<dbReference type="PRINTS" id="PR00757">
    <property type="entry name" value="AMINEOXDASEF"/>
</dbReference>
<dbReference type="PANTHER" id="PTHR43563:SF1">
    <property type="entry name" value="AMINE OXIDASE [FLAVIN-CONTAINING] B"/>
    <property type="match status" value="1"/>
</dbReference>
<organism evidence="6 7">
    <name type="scientific">Micromonospora andamanensis</name>
    <dbReference type="NCBI Taxonomy" id="1287068"/>
    <lineage>
        <taxon>Bacteria</taxon>
        <taxon>Bacillati</taxon>
        <taxon>Actinomycetota</taxon>
        <taxon>Actinomycetes</taxon>
        <taxon>Micromonosporales</taxon>
        <taxon>Micromonosporaceae</taxon>
        <taxon>Micromonospora</taxon>
    </lineage>
</organism>
<evidence type="ECO:0000313" key="7">
    <source>
        <dbReference type="Proteomes" id="UP000647017"/>
    </source>
</evidence>
<feature type="region of interest" description="Disordered" evidence="4">
    <location>
        <begin position="1"/>
        <end position="64"/>
    </location>
</feature>
<dbReference type="EMBL" id="BOOZ01000032">
    <property type="protein sequence ID" value="GIJ11442.1"/>
    <property type="molecule type" value="Genomic_DNA"/>
</dbReference>
<sequence length="522" mass="54770">MAGPRRDTTRRALRAQHSRRRRPDGGDAVEQHGLSHRTTIGGGWPETNADLHRTERHGSGVGGEDFDFGPERVDRGMTDVLVVGAGFSGLAAALRLIRAGVQVRVLEARDRVGGRALTRWLDDGTQLDLGAQWIGPGQDRVYALVRRYALETFPSASVGAPAVLWDGARRDAAPDVASRVVDLLDGYAERLDPAAPWTAPEAARWDATTLGDWLAGTAPDPVTARYLDRLLAGGLLATSASQVSVLQMACYLRSGGGARSLLGMVGGAQQDRIVGGPAALAEAMAAGLGPGVVRLSTPVDTIGQDDGSVVVRAEAERFEAAAVVVAVPPALAGRIRYAPALPALRDGLTQRMPMGSALKTHAIYPAPFWRADGWSGVATCSDGPITETVDNGTPTSARGVLTLFSYGPAANALRGMAPPARTATLLDALAAIAGPAARQVEMVVDHDWSADPWTRGCFGGALTPGAWQEYGPSLRAPVGRIHWAGTETATHWTGYLDGAVEAGERAAAEVLSRLSVTSPGYR</sequence>
<gene>
    <name evidence="6" type="ORF">Van01_46560</name>
</gene>
<protein>
    <submittedName>
        <fullName evidence="6">Monoamine oxidase</fullName>
    </submittedName>
</protein>
<evidence type="ECO:0000259" key="5">
    <source>
        <dbReference type="Pfam" id="PF01593"/>
    </source>
</evidence>
<feature type="compositionally biased region" description="Basic and acidic residues" evidence="4">
    <location>
        <begin position="1"/>
        <end position="10"/>
    </location>
</feature>
<dbReference type="PANTHER" id="PTHR43563">
    <property type="entry name" value="AMINE OXIDASE"/>
    <property type="match status" value="1"/>
</dbReference>
<name>A0ABQ4I0P1_9ACTN</name>
<evidence type="ECO:0000256" key="2">
    <source>
        <dbReference type="ARBA" id="ARBA00005995"/>
    </source>
</evidence>
<dbReference type="InterPro" id="IPR050703">
    <property type="entry name" value="Flavin_MAO"/>
</dbReference>
<dbReference type="SUPFAM" id="SSF54373">
    <property type="entry name" value="FAD-linked reductases, C-terminal domain"/>
    <property type="match status" value="1"/>
</dbReference>
<dbReference type="InterPro" id="IPR036188">
    <property type="entry name" value="FAD/NAD-bd_sf"/>
</dbReference>
<comment type="similarity">
    <text evidence="2">Belongs to the flavin monoamine oxidase family.</text>
</comment>
<dbReference type="InterPro" id="IPR002937">
    <property type="entry name" value="Amino_oxidase"/>
</dbReference>
<keyword evidence="3" id="KW-0560">Oxidoreductase</keyword>
<comment type="caution">
    <text evidence="6">The sequence shown here is derived from an EMBL/GenBank/DDBJ whole genome shotgun (WGS) entry which is preliminary data.</text>
</comment>
<reference evidence="6 7" key="1">
    <citation type="submission" date="2021-01" db="EMBL/GenBank/DDBJ databases">
        <title>Whole genome shotgun sequence of Verrucosispora andamanensis NBRC 109075.</title>
        <authorList>
            <person name="Komaki H."/>
            <person name="Tamura T."/>
        </authorList>
    </citation>
    <scope>NUCLEOTIDE SEQUENCE [LARGE SCALE GENOMIC DNA]</scope>
    <source>
        <strain evidence="6 7">NBRC 109075</strain>
    </source>
</reference>
<accession>A0ABQ4I0P1</accession>
<dbReference type="Proteomes" id="UP000647017">
    <property type="component" value="Unassembled WGS sequence"/>
</dbReference>
<dbReference type="InterPro" id="IPR001613">
    <property type="entry name" value="Flavin_amine_oxidase"/>
</dbReference>
<dbReference type="Gene3D" id="3.50.50.60">
    <property type="entry name" value="FAD/NAD(P)-binding domain"/>
    <property type="match status" value="1"/>
</dbReference>
<feature type="compositionally biased region" description="Basic residues" evidence="4">
    <location>
        <begin position="11"/>
        <end position="22"/>
    </location>
</feature>
<feature type="compositionally biased region" description="Basic and acidic residues" evidence="4">
    <location>
        <begin position="49"/>
        <end position="58"/>
    </location>
</feature>
<dbReference type="SUPFAM" id="SSF51905">
    <property type="entry name" value="FAD/NAD(P)-binding domain"/>
    <property type="match status" value="1"/>
</dbReference>
<feature type="domain" description="Amine oxidase" evidence="5">
    <location>
        <begin position="87"/>
        <end position="511"/>
    </location>
</feature>
<proteinExistence type="inferred from homology"/>
<evidence type="ECO:0000256" key="4">
    <source>
        <dbReference type="SAM" id="MobiDB-lite"/>
    </source>
</evidence>
<evidence type="ECO:0000256" key="3">
    <source>
        <dbReference type="ARBA" id="ARBA00023002"/>
    </source>
</evidence>
<comment type="cofactor">
    <cofactor evidence="1">
        <name>FAD</name>
        <dbReference type="ChEBI" id="CHEBI:57692"/>
    </cofactor>
</comment>